<dbReference type="InterPro" id="IPR050147">
    <property type="entry name" value="Ser/Thr_Dehydratase"/>
</dbReference>
<dbReference type="EMBL" id="CP121195">
    <property type="protein sequence ID" value="XBH13879.1"/>
    <property type="molecule type" value="Genomic_DNA"/>
</dbReference>
<evidence type="ECO:0000256" key="3">
    <source>
        <dbReference type="ARBA" id="ARBA00022898"/>
    </source>
</evidence>
<dbReference type="GO" id="GO:0006565">
    <property type="term" value="P:L-serine catabolic process"/>
    <property type="evidence" value="ECO:0007669"/>
    <property type="project" value="TreeGrafter"/>
</dbReference>
<name>A0AAU7D7T9_9BACT</name>
<feature type="domain" description="ACT" evidence="5">
    <location>
        <begin position="335"/>
        <end position="410"/>
    </location>
</feature>
<dbReference type="EC" id="4.3.1.19" evidence="7"/>
<dbReference type="GO" id="GO:0030170">
    <property type="term" value="F:pyridoxal phosphate binding"/>
    <property type="evidence" value="ECO:0007669"/>
    <property type="project" value="UniProtKB-ARBA"/>
</dbReference>
<comment type="cofactor">
    <cofactor evidence="1">
        <name>pyridoxal 5'-phosphate</name>
        <dbReference type="ChEBI" id="CHEBI:597326"/>
    </cofactor>
</comment>
<dbReference type="RefSeq" id="WP_348267957.1">
    <property type="nucleotide sequence ID" value="NZ_CP121194.1"/>
</dbReference>
<evidence type="ECO:0000256" key="2">
    <source>
        <dbReference type="ARBA" id="ARBA00010869"/>
    </source>
</evidence>
<dbReference type="SUPFAM" id="SSF53686">
    <property type="entry name" value="Tryptophan synthase beta subunit-like PLP-dependent enzymes"/>
    <property type="match status" value="1"/>
</dbReference>
<gene>
    <name evidence="6" type="ORF">P4G45_01635</name>
    <name evidence="7" type="ORF">P8936_01605</name>
</gene>
<dbReference type="CDD" id="cd01562">
    <property type="entry name" value="Thr-dehyd"/>
    <property type="match status" value="1"/>
</dbReference>
<dbReference type="SUPFAM" id="SSF55021">
    <property type="entry name" value="ACT-like"/>
    <property type="match status" value="1"/>
</dbReference>
<dbReference type="Gene3D" id="3.40.50.1100">
    <property type="match status" value="2"/>
</dbReference>
<dbReference type="EMBL" id="CP121194">
    <property type="protein sequence ID" value="XBH10450.1"/>
    <property type="molecule type" value="Genomic_DNA"/>
</dbReference>
<dbReference type="KEGG" id="epl:P4G45_01635"/>
<evidence type="ECO:0000313" key="6">
    <source>
        <dbReference type="EMBL" id="XBH10450.1"/>
    </source>
</evidence>
<evidence type="ECO:0000256" key="4">
    <source>
        <dbReference type="ARBA" id="ARBA00023239"/>
    </source>
</evidence>
<dbReference type="GO" id="GO:0003941">
    <property type="term" value="F:L-serine ammonia-lyase activity"/>
    <property type="evidence" value="ECO:0007669"/>
    <property type="project" value="TreeGrafter"/>
</dbReference>
<dbReference type="AlphaFoldDB" id="A0AAU7D7T9"/>
<dbReference type="GO" id="GO:0004794">
    <property type="term" value="F:threonine deaminase activity"/>
    <property type="evidence" value="ECO:0007669"/>
    <property type="project" value="UniProtKB-EC"/>
</dbReference>
<accession>A0AAU7CYT5</accession>
<dbReference type="GO" id="GO:0009097">
    <property type="term" value="P:isoleucine biosynthetic process"/>
    <property type="evidence" value="ECO:0007669"/>
    <property type="project" value="TreeGrafter"/>
</dbReference>
<protein>
    <submittedName>
        <fullName evidence="7">Threonine ammonia-lyase</fullName>
        <ecNumber evidence="7">4.3.1.19</ecNumber>
    </submittedName>
</protein>
<proteinExistence type="inferred from homology"/>
<dbReference type="InterPro" id="IPR002912">
    <property type="entry name" value="ACT_dom"/>
</dbReference>
<dbReference type="GO" id="GO:0006567">
    <property type="term" value="P:L-threonine catabolic process"/>
    <property type="evidence" value="ECO:0007669"/>
    <property type="project" value="InterPro"/>
</dbReference>
<dbReference type="FunFam" id="3.40.50.1100:FF:000007">
    <property type="entry name" value="L-threonine dehydratase catabolic TdcB"/>
    <property type="match status" value="1"/>
</dbReference>
<dbReference type="NCBIfam" id="NF005600">
    <property type="entry name" value="PRK07334.1"/>
    <property type="match status" value="1"/>
</dbReference>
<dbReference type="Pfam" id="PF00291">
    <property type="entry name" value="PALP"/>
    <property type="match status" value="1"/>
</dbReference>
<evidence type="ECO:0000313" key="7">
    <source>
        <dbReference type="EMBL" id="XBH13879.1"/>
    </source>
</evidence>
<evidence type="ECO:0000256" key="1">
    <source>
        <dbReference type="ARBA" id="ARBA00001933"/>
    </source>
</evidence>
<organism evidence="7">
    <name type="scientific">Edaphobacter paludis</name>
    <dbReference type="NCBI Taxonomy" id="3035702"/>
    <lineage>
        <taxon>Bacteria</taxon>
        <taxon>Pseudomonadati</taxon>
        <taxon>Acidobacteriota</taxon>
        <taxon>Terriglobia</taxon>
        <taxon>Terriglobales</taxon>
        <taxon>Acidobacteriaceae</taxon>
        <taxon>Edaphobacter</taxon>
    </lineage>
</organism>
<dbReference type="InterPro" id="IPR044561">
    <property type="entry name" value="ACT_ThrD-II-like"/>
</dbReference>
<dbReference type="InterPro" id="IPR005789">
    <property type="entry name" value="Thr_deHydtase_catblc"/>
</dbReference>
<dbReference type="InterPro" id="IPR036052">
    <property type="entry name" value="TrpB-like_PALP_sf"/>
</dbReference>
<dbReference type="Pfam" id="PF01842">
    <property type="entry name" value="ACT"/>
    <property type="match status" value="1"/>
</dbReference>
<comment type="similarity">
    <text evidence="2">Belongs to the serine/threonine dehydratase family.</text>
</comment>
<dbReference type="Gene3D" id="3.30.70.260">
    <property type="match status" value="1"/>
</dbReference>
<dbReference type="FunFam" id="3.40.50.1100:FF:000005">
    <property type="entry name" value="Threonine dehydratase catabolic"/>
    <property type="match status" value="1"/>
</dbReference>
<evidence type="ECO:0000259" key="5">
    <source>
        <dbReference type="PROSITE" id="PS51671"/>
    </source>
</evidence>
<keyword evidence="4 7" id="KW-0456">Lyase</keyword>
<dbReference type="PROSITE" id="PS51671">
    <property type="entry name" value="ACT"/>
    <property type="match status" value="1"/>
</dbReference>
<reference evidence="7" key="1">
    <citation type="submission" date="2023-03" db="EMBL/GenBank/DDBJ databases">
        <title>Edaphobacter sp.</title>
        <authorList>
            <person name="Huber K.J."/>
            <person name="Papendorf J."/>
            <person name="Pilke C."/>
            <person name="Bunk B."/>
            <person name="Sproeer C."/>
            <person name="Pester M."/>
        </authorList>
    </citation>
    <scope>NUCLEOTIDE SEQUENCE</scope>
    <source>
        <strain evidence="6">DSM 109919</strain>
        <strain evidence="7">DSM 109920</strain>
    </source>
</reference>
<keyword evidence="3" id="KW-0663">Pyridoxal phosphate</keyword>
<sequence>MNKAINNLSIRLADVQAARERLRGSIYYSPCPHSQMLSALTGQQIYLKLENLQMTGSFKERGALNRIATLTTEQRSRGVIAASAGNHAQGVAYHATKRGICSIIVMPLATPLVKVTATRNFGAQVVLHGANYDEACEEATRICAVEGMTFIHPFDDPIVMAGQGTIGLELLEQVPELQAVVVPIGGGGLIGGIACAIKESRPDIRIIGVQTSRLPSMAEAVRQHHPVTLDSATTIADGIAVRRAGEITFPVVERYVDEIVTVDEDEIASAILVLLEREKTLAEGAGATALAALIQKKTTLKSEHTAVMVCGGNIDVTLLSRIIERGLVQDGRLIRLRIHLLDKPGALAELTRLIADHRANIVDTLHNRAYYGVNLGDTVIDITMETRGREQVSELLAALTAGGYKHSRVL</sequence>
<accession>A0AAU7D7T9</accession>
<dbReference type="PANTHER" id="PTHR48078">
    <property type="entry name" value="THREONINE DEHYDRATASE, MITOCHONDRIAL-RELATED"/>
    <property type="match status" value="1"/>
</dbReference>
<dbReference type="PANTHER" id="PTHR48078:SF19">
    <property type="entry name" value="ACT DOMAIN-CONTAINING PROTEIN"/>
    <property type="match status" value="1"/>
</dbReference>
<dbReference type="InterPro" id="IPR045865">
    <property type="entry name" value="ACT-like_dom_sf"/>
</dbReference>
<dbReference type="InterPro" id="IPR001926">
    <property type="entry name" value="TrpB-like_PALP"/>
</dbReference>
<dbReference type="NCBIfam" id="TIGR01127">
    <property type="entry name" value="ilvA_1Cterm"/>
    <property type="match status" value="1"/>
</dbReference>
<dbReference type="CDD" id="cd04886">
    <property type="entry name" value="ACT_ThrD-II-like"/>
    <property type="match status" value="1"/>
</dbReference>